<name>A0A8S9MJB8_BRACR</name>
<evidence type="ECO:0000313" key="1">
    <source>
        <dbReference type="EMBL" id="KAF2618001.1"/>
    </source>
</evidence>
<sequence>MWSSDCYLPRLMIVTPIIPQSQAYHDFADQRSFFGNFSDPHFSLPSISRVLYLTIDDPYLIGILNAESYDGFFTTVESLIDGTGDFSVEKEFMSHVSTLVCLLAGLVMCHAPSCLHACSLEVTCWSQAVCFSCLQLSSCHEDTMMGSHPEGRVTACSVRCSVFEYLMEMMGDRKYFENLGSTIEKHRPCHFRSSMIGGVTSTLCKYGLDSLVHDHSLISLQQALQKSGALSFWHHFDDCSDKNHTSCAMHLLAYLLALYKSHVGHKLFAPAACSFLHTGDLTLGWEGTSLASGDRKYSENLGSTIEKHRPCHFRSSTIGGVTSTLCKYGLDSLVHDHSLISLQQALQKSGALSFWHHFDDCSDKNHTDYREEIHQVLCKALEEISIEKQYHDKFTNHALLVRSCEVANLEC</sequence>
<dbReference type="InterPro" id="IPR044554">
    <property type="entry name" value="ANAPC2"/>
</dbReference>
<gene>
    <name evidence="1" type="ORF">F2Q68_00042178</name>
</gene>
<organism evidence="1 2">
    <name type="scientific">Brassica cretica</name>
    <name type="common">Mustard</name>
    <dbReference type="NCBI Taxonomy" id="69181"/>
    <lineage>
        <taxon>Eukaryota</taxon>
        <taxon>Viridiplantae</taxon>
        <taxon>Streptophyta</taxon>
        <taxon>Embryophyta</taxon>
        <taxon>Tracheophyta</taxon>
        <taxon>Spermatophyta</taxon>
        <taxon>Magnoliopsida</taxon>
        <taxon>eudicotyledons</taxon>
        <taxon>Gunneridae</taxon>
        <taxon>Pentapetalae</taxon>
        <taxon>rosids</taxon>
        <taxon>malvids</taxon>
        <taxon>Brassicales</taxon>
        <taxon>Brassicaceae</taxon>
        <taxon>Brassiceae</taxon>
        <taxon>Brassica</taxon>
    </lineage>
</organism>
<dbReference type="AlphaFoldDB" id="A0A8S9MJB8"/>
<dbReference type="PANTHER" id="PTHR45957:SF1">
    <property type="entry name" value="ANAPHASE-PROMOTING COMPLEX SUBUNIT 2"/>
    <property type="match status" value="1"/>
</dbReference>
<dbReference type="PANTHER" id="PTHR45957">
    <property type="entry name" value="ANAPHASE-PROMOTING COMPLEX SUBUNIT 2"/>
    <property type="match status" value="1"/>
</dbReference>
<evidence type="ECO:0000313" key="2">
    <source>
        <dbReference type="Proteomes" id="UP000712281"/>
    </source>
</evidence>
<reference evidence="1" key="1">
    <citation type="submission" date="2019-12" db="EMBL/GenBank/DDBJ databases">
        <title>Genome sequencing and annotation of Brassica cretica.</title>
        <authorList>
            <person name="Studholme D.J."/>
            <person name="Sarris P.F."/>
        </authorList>
    </citation>
    <scope>NUCLEOTIDE SEQUENCE</scope>
    <source>
        <strain evidence="1">PFS-001/15</strain>
        <tissue evidence="1">Leaf</tissue>
    </source>
</reference>
<dbReference type="EMBL" id="QGKW02000007">
    <property type="protein sequence ID" value="KAF2618001.1"/>
    <property type="molecule type" value="Genomic_DNA"/>
</dbReference>
<protein>
    <submittedName>
        <fullName evidence="1">Uncharacterized protein</fullName>
    </submittedName>
</protein>
<dbReference type="GO" id="GO:0007091">
    <property type="term" value="P:metaphase/anaphase transition of mitotic cell cycle"/>
    <property type="evidence" value="ECO:0007669"/>
    <property type="project" value="TreeGrafter"/>
</dbReference>
<accession>A0A8S9MJB8</accession>
<comment type="caution">
    <text evidence="1">The sequence shown here is derived from an EMBL/GenBank/DDBJ whole genome shotgun (WGS) entry which is preliminary data.</text>
</comment>
<dbReference type="GO" id="GO:0070979">
    <property type="term" value="P:protein K11-linked ubiquitination"/>
    <property type="evidence" value="ECO:0007669"/>
    <property type="project" value="TreeGrafter"/>
</dbReference>
<proteinExistence type="predicted"/>
<dbReference type="GO" id="GO:0005680">
    <property type="term" value="C:anaphase-promoting complex"/>
    <property type="evidence" value="ECO:0007669"/>
    <property type="project" value="TreeGrafter"/>
</dbReference>
<dbReference type="Proteomes" id="UP000712281">
    <property type="component" value="Unassembled WGS sequence"/>
</dbReference>